<dbReference type="InterPro" id="IPR022566">
    <property type="entry name" value="DUF2613"/>
</dbReference>
<protein>
    <submittedName>
        <fullName evidence="2">DUF2613 domain-containing protein</fullName>
    </submittedName>
</protein>
<feature type="region of interest" description="Disordered" evidence="1">
    <location>
        <begin position="33"/>
        <end position="56"/>
    </location>
</feature>
<evidence type="ECO:0000256" key="1">
    <source>
        <dbReference type="SAM" id="MobiDB-lite"/>
    </source>
</evidence>
<name>A0A9X4M0J3_9ACTN</name>
<evidence type="ECO:0000313" key="3">
    <source>
        <dbReference type="Proteomes" id="UP001152755"/>
    </source>
</evidence>
<reference evidence="2" key="1">
    <citation type="submission" date="2022-08" db="EMBL/GenBank/DDBJ databases">
        <title>Genome analysis of Corynebacteriales strain.</title>
        <authorList>
            <person name="Lee S.D."/>
        </authorList>
    </citation>
    <scope>NUCLEOTIDE SEQUENCE</scope>
    <source>
        <strain evidence="2">D3-21</strain>
    </source>
</reference>
<dbReference type="AlphaFoldDB" id="A0A9X4M0J3"/>
<sequence>MKFAVPGLISAVVGIAIGFAVVVPVTSAIEGTSRPQVDRSGNAPSSILGQVEYGSR</sequence>
<dbReference type="RefSeq" id="WP_277831842.1">
    <property type="nucleotide sequence ID" value="NZ_JAAIVF010000002.1"/>
</dbReference>
<dbReference type="EMBL" id="JANRHA010000009">
    <property type="protein sequence ID" value="MDG3015774.1"/>
    <property type="molecule type" value="Genomic_DNA"/>
</dbReference>
<comment type="caution">
    <text evidence="2">The sequence shown here is derived from an EMBL/GenBank/DDBJ whole genome shotgun (WGS) entry which is preliminary data.</text>
</comment>
<proteinExistence type="predicted"/>
<dbReference type="Pfam" id="PF11021">
    <property type="entry name" value="DUF2613"/>
    <property type="match status" value="1"/>
</dbReference>
<gene>
    <name evidence="2" type="ORF">NVS88_14525</name>
</gene>
<keyword evidence="3" id="KW-1185">Reference proteome</keyword>
<dbReference type="Proteomes" id="UP001152755">
    <property type="component" value="Unassembled WGS sequence"/>
</dbReference>
<organism evidence="2 3">
    <name type="scientific">Speluncibacter jeojiensis</name>
    <dbReference type="NCBI Taxonomy" id="2710754"/>
    <lineage>
        <taxon>Bacteria</taxon>
        <taxon>Bacillati</taxon>
        <taxon>Actinomycetota</taxon>
        <taxon>Actinomycetes</taxon>
        <taxon>Mycobacteriales</taxon>
        <taxon>Speluncibacteraceae</taxon>
        <taxon>Speluncibacter</taxon>
    </lineage>
</organism>
<evidence type="ECO:0000313" key="2">
    <source>
        <dbReference type="EMBL" id="MDG3015774.1"/>
    </source>
</evidence>
<accession>A0A9X4M0J3</accession>